<dbReference type="InterPro" id="IPR036397">
    <property type="entry name" value="RNaseH_sf"/>
</dbReference>
<protein>
    <recommendedName>
        <fullName evidence="1">Integrase zinc-binding domain-containing protein</fullName>
    </recommendedName>
</protein>
<dbReference type="Gene3D" id="1.10.340.70">
    <property type="match status" value="1"/>
</dbReference>
<dbReference type="PANTHER" id="PTHR37984:SF15">
    <property type="entry name" value="INTEGRASE CATALYTIC DOMAIN-CONTAINING PROTEIN"/>
    <property type="match status" value="1"/>
</dbReference>
<dbReference type="eggNOG" id="KOG0017">
    <property type="taxonomic scope" value="Eukaryota"/>
</dbReference>
<dbReference type="Pfam" id="PF17921">
    <property type="entry name" value="Integrase_H2C2"/>
    <property type="match status" value="1"/>
</dbReference>
<organism evidence="2">
    <name type="scientific">Amphimedon queenslandica</name>
    <name type="common">Sponge</name>
    <dbReference type="NCBI Taxonomy" id="400682"/>
    <lineage>
        <taxon>Eukaryota</taxon>
        <taxon>Metazoa</taxon>
        <taxon>Porifera</taxon>
        <taxon>Demospongiae</taxon>
        <taxon>Heteroscleromorpha</taxon>
        <taxon>Haplosclerida</taxon>
        <taxon>Niphatidae</taxon>
        <taxon>Amphimedon</taxon>
    </lineage>
</organism>
<reference evidence="2" key="1">
    <citation type="submission" date="2017-05" db="UniProtKB">
        <authorList>
            <consortium name="EnsemblMetazoa"/>
        </authorList>
    </citation>
    <scope>IDENTIFICATION</scope>
</reference>
<proteinExistence type="predicted"/>
<dbReference type="Gene3D" id="3.30.420.10">
    <property type="entry name" value="Ribonuclease H-like superfamily/Ribonuclease H"/>
    <property type="match status" value="1"/>
</dbReference>
<dbReference type="OMA" id="IFRRWIP"/>
<dbReference type="InterPro" id="IPR012337">
    <property type="entry name" value="RNaseH-like_sf"/>
</dbReference>
<dbReference type="InterPro" id="IPR050951">
    <property type="entry name" value="Retrovirus_Pol_polyprotein"/>
</dbReference>
<evidence type="ECO:0000259" key="1">
    <source>
        <dbReference type="Pfam" id="PF17921"/>
    </source>
</evidence>
<dbReference type="AlphaFoldDB" id="A0A1X7VCP5"/>
<dbReference type="GO" id="GO:0003676">
    <property type="term" value="F:nucleic acid binding"/>
    <property type="evidence" value="ECO:0007669"/>
    <property type="project" value="InterPro"/>
</dbReference>
<sequence>MEVPLSREVLLQLLSTDVMLEKIRAVCEERSDGVEDGYFKKDSLIFRRWIPPRQGGETTIDQLVLPKECRQLILYTAHTIPSAGHLGKKKTVERILRSFYWPTIYRDTADFCCSCEICQKTSHHKSPRAPMIPLPVVDIPFSRGVGQDIVMSWWCVTMLHGIQRVPLQSIDTEAIAEELVKIFSRMGIPHEILTDQGKIYRLLHVNAIRTSPYHPQTDGLVARFNRTLKGMLRKTACEEDKDSYPMFRLLFERYHKRLQGSLPLNYCLVERFKETLDVLRESWEPASKSDMNVVSHVLHMRGKFEKALEVVQEKSKQTQIRQKTWYDRTARQRKLKKGDQVLVLLPTSSFQTVSSVARSVSCH</sequence>
<dbReference type="FunFam" id="1.10.340.70:FF:000001">
    <property type="entry name" value="Retrovirus-related Pol polyprotein from transposon gypsy-like Protein"/>
    <property type="match status" value="1"/>
</dbReference>
<dbReference type="OrthoDB" id="775972at2759"/>
<dbReference type="PANTHER" id="PTHR37984">
    <property type="entry name" value="PROTEIN CBG26694"/>
    <property type="match status" value="1"/>
</dbReference>
<dbReference type="InParanoid" id="A0A1X7VCP5"/>
<evidence type="ECO:0000313" key="2">
    <source>
        <dbReference type="EnsemblMetazoa" id="Aqu2.1.38070_001"/>
    </source>
</evidence>
<dbReference type="SUPFAM" id="SSF53098">
    <property type="entry name" value="Ribonuclease H-like"/>
    <property type="match status" value="1"/>
</dbReference>
<accession>A0A1X7VCP5</accession>
<dbReference type="InterPro" id="IPR041588">
    <property type="entry name" value="Integrase_H2C2"/>
</dbReference>
<name>A0A1X7VCP5_AMPQE</name>
<feature type="domain" description="Integrase zinc-binding" evidence="1">
    <location>
        <begin position="66"/>
        <end position="123"/>
    </location>
</feature>
<dbReference type="EnsemblMetazoa" id="Aqu2.1.38070_001">
    <property type="protein sequence ID" value="Aqu2.1.38070_001"/>
    <property type="gene ID" value="Aqu2.1.38070"/>
</dbReference>